<dbReference type="PANTHER" id="PTHR43578">
    <property type="entry name" value="NADH-QUINONE OXIDOREDUCTASE SUBUNIT F"/>
    <property type="match status" value="1"/>
</dbReference>
<dbReference type="CDD" id="cd02980">
    <property type="entry name" value="TRX_Fd_family"/>
    <property type="match status" value="1"/>
</dbReference>
<keyword evidence="6" id="KW-1185">Reference proteome</keyword>
<dbReference type="InterPro" id="IPR036249">
    <property type="entry name" value="Thioredoxin-like_sf"/>
</dbReference>
<evidence type="ECO:0000256" key="2">
    <source>
        <dbReference type="ARBA" id="ARBA00023004"/>
    </source>
</evidence>
<keyword evidence="2" id="KW-0408">Iron</keyword>
<protein>
    <submittedName>
        <fullName evidence="5">NAD(P)-dependent iron-only hydrogenase iron-sulfur protein</fullName>
    </submittedName>
</protein>
<dbReference type="Gene3D" id="3.40.30.10">
    <property type="entry name" value="Glutaredoxin"/>
    <property type="match status" value="1"/>
</dbReference>
<accession>A0A5S5AWC0</accession>
<keyword evidence="3" id="KW-0411">Iron-sulfur</keyword>
<keyword evidence="4" id="KW-0175">Coiled coil</keyword>
<dbReference type="GO" id="GO:0046872">
    <property type="term" value="F:metal ion binding"/>
    <property type="evidence" value="ECO:0007669"/>
    <property type="project" value="UniProtKB-KW"/>
</dbReference>
<dbReference type="AlphaFoldDB" id="A0A5S5AWC0"/>
<dbReference type="GO" id="GO:0051536">
    <property type="term" value="F:iron-sulfur cluster binding"/>
    <property type="evidence" value="ECO:0007669"/>
    <property type="project" value="UniProtKB-KW"/>
</dbReference>
<evidence type="ECO:0000256" key="4">
    <source>
        <dbReference type="SAM" id="Coils"/>
    </source>
</evidence>
<evidence type="ECO:0000256" key="3">
    <source>
        <dbReference type="ARBA" id="ARBA00023014"/>
    </source>
</evidence>
<evidence type="ECO:0000256" key="1">
    <source>
        <dbReference type="ARBA" id="ARBA00022723"/>
    </source>
</evidence>
<proteinExistence type="predicted"/>
<name>A0A5S5AWC0_9FIRM</name>
<feature type="coiled-coil region" evidence="4">
    <location>
        <begin position="4"/>
        <end position="31"/>
    </location>
</feature>
<comment type="caution">
    <text evidence="5">The sequence shown here is derived from an EMBL/GenBank/DDBJ whole genome shotgun (WGS) entry which is preliminary data.</text>
</comment>
<dbReference type="EMBL" id="VNHO01000005">
    <property type="protein sequence ID" value="TYP57658.1"/>
    <property type="molecule type" value="Genomic_DNA"/>
</dbReference>
<keyword evidence="1" id="KW-0479">Metal-binding</keyword>
<organism evidence="5 6">
    <name type="scientific">Thermosediminibacter litoriperuensis</name>
    <dbReference type="NCBI Taxonomy" id="291989"/>
    <lineage>
        <taxon>Bacteria</taxon>
        <taxon>Bacillati</taxon>
        <taxon>Bacillota</taxon>
        <taxon>Clostridia</taxon>
        <taxon>Thermosediminibacterales</taxon>
        <taxon>Thermosediminibacteraceae</taxon>
        <taxon>Thermosediminibacter</taxon>
    </lineage>
</organism>
<sequence length="125" mass="14068">MMGVIKSIEELEKIREQARELINLRKDNENKTRIVVGMGTCGISAGARQVLLAILDELKKRNISDVIVTETGCIGMCRFEPMVDVIKPNQPKVTYVNVDADKARQIVARHIVNNQVVDEWVIPNI</sequence>
<dbReference type="PANTHER" id="PTHR43578:SF3">
    <property type="entry name" value="NADH-QUINONE OXIDOREDUCTASE SUBUNIT F"/>
    <property type="match status" value="1"/>
</dbReference>
<evidence type="ECO:0000313" key="6">
    <source>
        <dbReference type="Proteomes" id="UP000322294"/>
    </source>
</evidence>
<dbReference type="Proteomes" id="UP000322294">
    <property type="component" value="Unassembled WGS sequence"/>
</dbReference>
<gene>
    <name evidence="5" type="ORF">LZ11_00651</name>
</gene>
<reference evidence="5 6" key="1">
    <citation type="submission" date="2019-07" db="EMBL/GenBank/DDBJ databases">
        <title>Genomic Encyclopedia of Type Strains, Phase I: the one thousand microbial genomes (KMG-I) project.</title>
        <authorList>
            <person name="Kyrpides N."/>
        </authorList>
    </citation>
    <scope>NUCLEOTIDE SEQUENCE [LARGE SCALE GENOMIC DNA]</scope>
    <source>
        <strain evidence="5 6">DSM 16647</strain>
    </source>
</reference>
<evidence type="ECO:0000313" key="5">
    <source>
        <dbReference type="EMBL" id="TYP57658.1"/>
    </source>
</evidence>
<dbReference type="SUPFAM" id="SSF52833">
    <property type="entry name" value="Thioredoxin-like"/>
    <property type="match status" value="1"/>
</dbReference>